<dbReference type="InterPro" id="IPR016032">
    <property type="entry name" value="Sig_transdc_resp-reg_C-effctor"/>
</dbReference>
<dbReference type="Proteomes" id="UP000598467">
    <property type="component" value="Unassembled WGS sequence"/>
</dbReference>
<sequence length="251" mass="27817">MVDIGKVIEEIQRSASSAEAFRIFCKAVEQYGYDKVCFTLMTDHPALGLQAFHGFATSYPDDWMSHYMAQDYYSFDPVVYRCFQSPAPFFWDDAVAAQSRDPAKDDKTLLTSKKLMNEAGDAGLADGIGVPFVSMSGELSAVGLSRDRPVTERNYHELAEVALLGNAFHDKFLSFYASPTVPRMTDRERDVLAWSAEGKTDAEIAIILGVSAATVRFHWNNIFKKMQVSSKVLATCMAIRLGIISVQKPAA</sequence>
<evidence type="ECO:0000313" key="5">
    <source>
        <dbReference type="EMBL" id="MBD1547387.1"/>
    </source>
</evidence>
<keyword evidence="3" id="KW-0804">Transcription</keyword>
<keyword evidence="2" id="KW-0238">DNA-binding</keyword>
<accession>A0A926S7D4</accession>
<keyword evidence="1" id="KW-0805">Transcription regulation</keyword>
<dbReference type="InterPro" id="IPR036693">
    <property type="entry name" value="TF_LuxR_autoind-bd_dom_sf"/>
</dbReference>
<evidence type="ECO:0000256" key="1">
    <source>
        <dbReference type="ARBA" id="ARBA00023015"/>
    </source>
</evidence>
<organism evidence="5 6">
    <name type="scientific">Roseibium aggregatum</name>
    <dbReference type="NCBI Taxonomy" id="187304"/>
    <lineage>
        <taxon>Bacteria</taxon>
        <taxon>Pseudomonadati</taxon>
        <taxon>Pseudomonadota</taxon>
        <taxon>Alphaproteobacteria</taxon>
        <taxon>Hyphomicrobiales</taxon>
        <taxon>Stappiaceae</taxon>
        <taxon>Roseibium</taxon>
    </lineage>
</organism>
<comment type="caution">
    <text evidence="5">The sequence shown here is derived from an EMBL/GenBank/DDBJ whole genome shotgun (WGS) entry which is preliminary data.</text>
</comment>
<dbReference type="SMART" id="SM00421">
    <property type="entry name" value="HTH_LUXR"/>
    <property type="match status" value="1"/>
</dbReference>
<proteinExistence type="predicted"/>
<dbReference type="RefSeq" id="WP_190292137.1">
    <property type="nucleotide sequence ID" value="NZ_JABFCZ010000014.1"/>
</dbReference>
<dbReference type="Pfam" id="PF00196">
    <property type="entry name" value="GerE"/>
    <property type="match status" value="1"/>
</dbReference>
<dbReference type="InterPro" id="IPR036388">
    <property type="entry name" value="WH-like_DNA-bd_sf"/>
</dbReference>
<dbReference type="SUPFAM" id="SSF75516">
    <property type="entry name" value="Pheromone-binding domain of LuxR-like quorum-sensing transcription factors"/>
    <property type="match status" value="1"/>
</dbReference>
<dbReference type="AlphaFoldDB" id="A0A926S7D4"/>
<protein>
    <recommendedName>
        <fullName evidence="4">HTH luxR-type domain-containing protein</fullName>
    </recommendedName>
</protein>
<dbReference type="SUPFAM" id="SSF46894">
    <property type="entry name" value="C-terminal effector domain of the bipartite response regulators"/>
    <property type="match status" value="1"/>
</dbReference>
<feature type="domain" description="HTH luxR-type" evidence="4">
    <location>
        <begin position="177"/>
        <end position="242"/>
    </location>
</feature>
<name>A0A926S7D4_9HYPH</name>
<evidence type="ECO:0000259" key="4">
    <source>
        <dbReference type="PROSITE" id="PS50043"/>
    </source>
</evidence>
<dbReference type="Gene3D" id="3.30.450.80">
    <property type="entry name" value="Transcription factor LuxR-like, autoinducer-binding domain"/>
    <property type="match status" value="1"/>
</dbReference>
<evidence type="ECO:0000313" key="6">
    <source>
        <dbReference type="Proteomes" id="UP000598467"/>
    </source>
</evidence>
<evidence type="ECO:0000256" key="3">
    <source>
        <dbReference type="ARBA" id="ARBA00023163"/>
    </source>
</evidence>
<dbReference type="Pfam" id="PF03472">
    <property type="entry name" value="Autoind_bind"/>
    <property type="match status" value="1"/>
</dbReference>
<evidence type="ECO:0000256" key="2">
    <source>
        <dbReference type="ARBA" id="ARBA00023125"/>
    </source>
</evidence>
<dbReference type="GO" id="GO:0006355">
    <property type="term" value="P:regulation of DNA-templated transcription"/>
    <property type="evidence" value="ECO:0007669"/>
    <property type="project" value="InterPro"/>
</dbReference>
<dbReference type="PROSITE" id="PS50043">
    <property type="entry name" value="HTH_LUXR_2"/>
    <property type="match status" value="1"/>
</dbReference>
<dbReference type="PANTHER" id="PTHR44688">
    <property type="entry name" value="DNA-BINDING TRANSCRIPTIONAL ACTIVATOR DEVR_DOSR"/>
    <property type="match status" value="1"/>
</dbReference>
<dbReference type="PRINTS" id="PR00038">
    <property type="entry name" value="HTHLUXR"/>
</dbReference>
<dbReference type="Gene3D" id="1.10.10.10">
    <property type="entry name" value="Winged helix-like DNA-binding domain superfamily/Winged helix DNA-binding domain"/>
    <property type="match status" value="1"/>
</dbReference>
<reference evidence="5" key="1">
    <citation type="submission" date="2020-05" db="EMBL/GenBank/DDBJ databases">
        <title>Identification of trans-AT polyketide cluster in two marine bacteria, producers of a novel glutaramide-containing polyketide sesbanimide D and analogs.</title>
        <authorList>
            <person name="Kacar D."/>
            <person name="Rodriguez P."/>
            <person name="Canedo L."/>
            <person name="Gonzalez E."/>
            <person name="Galan B."/>
            <person name="De La Calle F."/>
            <person name="Garcia J.L."/>
        </authorList>
    </citation>
    <scope>NUCLEOTIDE SEQUENCE</scope>
    <source>
        <strain evidence="5">PHM038</strain>
    </source>
</reference>
<dbReference type="PANTHER" id="PTHR44688:SF16">
    <property type="entry name" value="DNA-BINDING TRANSCRIPTIONAL ACTIVATOR DEVR_DOSR"/>
    <property type="match status" value="1"/>
</dbReference>
<dbReference type="InterPro" id="IPR000792">
    <property type="entry name" value="Tscrpt_reg_LuxR_C"/>
</dbReference>
<dbReference type="EMBL" id="JABFCZ010000014">
    <property type="protein sequence ID" value="MBD1547387.1"/>
    <property type="molecule type" value="Genomic_DNA"/>
</dbReference>
<gene>
    <name evidence="5" type="ORF">HK439_14055</name>
</gene>
<dbReference type="InterPro" id="IPR005143">
    <property type="entry name" value="TF_LuxR_autoind-bd_dom"/>
</dbReference>
<dbReference type="GO" id="GO:0003677">
    <property type="term" value="F:DNA binding"/>
    <property type="evidence" value="ECO:0007669"/>
    <property type="project" value="UniProtKB-KW"/>
</dbReference>
<dbReference type="CDD" id="cd06170">
    <property type="entry name" value="LuxR_C_like"/>
    <property type="match status" value="1"/>
</dbReference>